<reference evidence="4 5" key="2">
    <citation type="journal article" date="2014" name="Genome Announc.">
        <title>Complete Genome Sequence of Coprothermobacter proteolyticus DSM 5265.</title>
        <authorList>
            <person name="Alexiev A."/>
            <person name="Coil D.A."/>
            <person name="Badger J.H."/>
            <person name="Enticknap J."/>
            <person name="Ward N."/>
            <person name="Robb F.T."/>
            <person name="Eisen J.A."/>
        </authorList>
    </citation>
    <scope>NUCLEOTIDE SEQUENCE [LARGE SCALE GENOMIC DNA]</scope>
    <source>
        <strain evidence="5">ATCC 35245 / DSM 5265 / OCM 4 / BT</strain>
    </source>
</reference>
<dbReference type="Gene3D" id="3.40.190.10">
    <property type="entry name" value="Periplasmic binding protein-like II"/>
    <property type="match status" value="2"/>
</dbReference>
<dbReference type="eggNOG" id="COG2998">
    <property type="taxonomic scope" value="Bacteria"/>
</dbReference>
<dbReference type="PANTHER" id="PTHR37945">
    <property type="entry name" value="EXTRACELLULAR TUNGSTATE BINDING PROTEIN"/>
    <property type="match status" value="1"/>
</dbReference>
<sequence length="401" mass="44244">MRKNWVKIVVLCMTVMAVLLTSSPMVANAQEQTKGTIIMATTTSFRDSGLADVLIKEMEKVSGYKINLVAQGSGAAIQMLLRGDAQIGITHAPDSEVQLLEAGWIRMPIMTNYFYLVGPKNDPAGVKGKTLTQAFKVIYDKQYPFVTRNDNSGTDVKEKNIWKSLGLDANTFGSWYIKTQAGMLNSLQIANEKGAYILTDQSTWIKNKGQLTNLDFITTSGEGLNIYSFFFKDPQYKVLADYLKTPEAQAFMRQYYFDPITENTPITTPALTASTVQLAIGFKVMPINGLGATGKPYQLDAPPYIKNGRTMVPIRAVTEPFGAKVDWDGATRTVIISFQGHTVKMTIGSNVATVDGARVTMDVAPEIINSRTFVPARFVSESLGFTVRWNDKTKTVTITYP</sequence>
<proteinExistence type="predicted"/>
<evidence type="ECO:0000259" key="3">
    <source>
        <dbReference type="Pfam" id="PF12849"/>
    </source>
</evidence>
<keyword evidence="1" id="KW-0732">Signal</keyword>
<dbReference type="OrthoDB" id="186379at2"/>
<dbReference type="Pfam" id="PF12849">
    <property type="entry name" value="PBP_like_2"/>
    <property type="match status" value="1"/>
</dbReference>
<dbReference type="AlphaFoldDB" id="B5Y6Q0"/>
<dbReference type="EMBL" id="CP001145">
    <property type="protein sequence ID" value="ACI18144.1"/>
    <property type="molecule type" value="Genomic_DNA"/>
</dbReference>
<dbReference type="InterPro" id="IPR024370">
    <property type="entry name" value="PBP_domain"/>
</dbReference>
<dbReference type="InterPro" id="IPR052738">
    <property type="entry name" value="ABC-Tungstate_binding"/>
</dbReference>
<evidence type="ECO:0000256" key="1">
    <source>
        <dbReference type="SAM" id="SignalP"/>
    </source>
</evidence>
<accession>B5Y6Q0</accession>
<dbReference type="KEGG" id="cpo:COPRO5265_0075"/>
<reference evidence="5" key="1">
    <citation type="submission" date="2008-08" db="EMBL/GenBank/DDBJ databases">
        <title>The complete genome sequence of Coprothermobacter proteolyticus strain ATCC 5245 / DSM 5265 / BT.</title>
        <authorList>
            <person name="Dodson R.J."/>
            <person name="Durkin A.S."/>
            <person name="Wu M."/>
            <person name="Eisen J."/>
            <person name="Sutton G."/>
        </authorList>
    </citation>
    <scope>NUCLEOTIDE SEQUENCE [LARGE SCALE GENOMIC DNA]</scope>
    <source>
        <strain evidence="5">ATCC 35245 / DSM 5265 / OCM 4 / BT</strain>
    </source>
</reference>
<feature type="domain" description="PBP" evidence="3">
    <location>
        <begin position="29"/>
        <end position="241"/>
    </location>
</feature>
<dbReference type="SUPFAM" id="SSF55383">
    <property type="entry name" value="Copper amine oxidase, domain N"/>
    <property type="match status" value="1"/>
</dbReference>
<dbReference type="InterPro" id="IPR012854">
    <property type="entry name" value="Cu_amine_oxidase-like_N"/>
</dbReference>
<name>B5Y6Q0_COPPD</name>
<dbReference type="PANTHER" id="PTHR37945:SF1">
    <property type="entry name" value="EXTRACELLULAR TUNGSTATE BINDING PROTEIN"/>
    <property type="match status" value="1"/>
</dbReference>
<feature type="signal peptide" evidence="1">
    <location>
        <begin position="1"/>
        <end position="29"/>
    </location>
</feature>
<dbReference type="RefSeq" id="WP_012544794.1">
    <property type="nucleotide sequence ID" value="NC_011295.1"/>
</dbReference>
<dbReference type="SUPFAM" id="SSF53850">
    <property type="entry name" value="Periplasmic binding protein-like II"/>
    <property type="match status" value="1"/>
</dbReference>
<dbReference type="InterPro" id="IPR036582">
    <property type="entry name" value="Mao_N_sf"/>
</dbReference>
<evidence type="ECO:0000313" key="4">
    <source>
        <dbReference type="EMBL" id="ACI18144.1"/>
    </source>
</evidence>
<protein>
    <submittedName>
        <fullName evidence="4">Anion ABC transporter, anion-binding protein</fullName>
    </submittedName>
</protein>
<gene>
    <name evidence="4" type="ordered locus">COPRO5265_0075</name>
</gene>
<dbReference type="HOGENOM" id="CLU_602585_0_0_9"/>
<keyword evidence="5" id="KW-1185">Reference proteome</keyword>
<dbReference type="Proteomes" id="UP000001732">
    <property type="component" value="Chromosome"/>
</dbReference>
<evidence type="ECO:0000259" key="2">
    <source>
        <dbReference type="Pfam" id="PF07833"/>
    </source>
</evidence>
<dbReference type="Gene3D" id="3.30.457.10">
    <property type="entry name" value="Copper amine oxidase-like, N-terminal domain"/>
    <property type="match status" value="1"/>
</dbReference>
<organism evidence="4 5">
    <name type="scientific">Coprothermobacter proteolyticus (strain ATCC 35245 / DSM 5265 / OCM 4 / BT)</name>
    <dbReference type="NCBI Taxonomy" id="309798"/>
    <lineage>
        <taxon>Bacteria</taxon>
        <taxon>Pseudomonadati</taxon>
        <taxon>Coprothermobacterota</taxon>
        <taxon>Coprothermobacteria</taxon>
        <taxon>Coprothermobacterales</taxon>
        <taxon>Coprothermobacteraceae</taxon>
        <taxon>Coprothermobacter</taxon>
    </lineage>
</organism>
<evidence type="ECO:0000313" key="5">
    <source>
        <dbReference type="Proteomes" id="UP000001732"/>
    </source>
</evidence>
<feature type="domain" description="Copper amine oxidase-like N-terminal" evidence="2">
    <location>
        <begin position="294"/>
        <end position="398"/>
    </location>
</feature>
<dbReference type="Pfam" id="PF07833">
    <property type="entry name" value="Cu_amine_oxidN1"/>
    <property type="match status" value="1"/>
</dbReference>
<feature type="chain" id="PRO_5002841201" evidence="1">
    <location>
        <begin position="30"/>
        <end position="401"/>
    </location>
</feature>
<dbReference type="STRING" id="309798.COPRO5265_0075"/>